<proteinExistence type="predicted"/>
<organism evidence="1 2">
    <name type="scientific">Paenibacillus radicis</name>
    <name type="common">ex Xue et al. 2023</name>
    <dbReference type="NCBI Taxonomy" id="2972489"/>
    <lineage>
        <taxon>Bacteria</taxon>
        <taxon>Bacillati</taxon>
        <taxon>Bacillota</taxon>
        <taxon>Bacilli</taxon>
        <taxon>Bacillales</taxon>
        <taxon>Paenibacillaceae</taxon>
        <taxon>Paenibacillus</taxon>
    </lineage>
</organism>
<evidence type="ECO:0000313" key="1">
    <source>
        <dbReference type="EMBL" id="MCR8631956.1"/>
    </source>
</evidence>
<dbReference type="RefSeq" id="WP_258213540.1">
    <property type="nucleotide sequence ID" value="NZ_JANQBD010000007.1"/>
</dbReference>
<evidence type="ECO:0000313" key="2">
    <source>
        <dbReference type="Proteomes" id="UP001300012"/>
    </source>
</evidence>
<dbReference type="Proteomes" id="UP001300012">
    <property type="component" value="Unassembled WGS sequence"/>
</dbReference>
<protein>
    <submittedName>
        <fullName evidence="1">Uncharacterized protein</fullName>
    </submittedName>
</protein>
<comment type="caution">
    <text evidence="1">The sequence shown here is derived from an EMBL/GenBank/DDBJ whole genome shotgun (WGS) entry which is preliminary data.</text>
</comment>
<dbReference type="EMBL" id="JANQBD010000007">
    <property type="protein sequence ID" value="MCR8631956.1"/>
    <property type="molecule type" value="Genomic_DNA"/>
</dbReference>
<gene>
    <name evidence="1" type="ORF">NV381_12125</name>
</gene>
<keyword evidence="2" id="KW-1185">Reference proteome</keyword>
<reference evidence="1 2" key="1">
    <citation type="submission" date="2022-08" db="EMBL/GenBank/DDBJ databases">
        <title>Paenibacillus endoradicis sp. nov., Paenibacillus radicibacter sp. nov and Paenibacillus pararadicis sp. nov., three cold-adapted plant growth-promoting bacteria isolated from root of Larix gmelinii in Great Khingan.</title>
        <authorList>
            <person name="Xue H."/>
        </authorList>
    </citation>
    <scope>NUCLEOTIDE SEQUENCE [LARGE SCALE GENOMIC DNA]</scope>
    <source>
        <strain evidence="1 2">N5-1-1-5</strain>
    </source>
</reference>
<accession>A0ABT1YFK6</accession>
<name>A0ABT1YFK6_9BACL</name>
<sequence>MSTNQAEKKKHLQMLYKNNVVVSMDGDRIIVVHSKRSLKPLVPFEVSKQVYGQWKQRDNRIEVTDKPLKELFDVDILGTNNQLTHITDFNEIEFSEE</sequence>